<evidence type="ECO:0000259" key="13">
    <source>
        <dbReference type="PROSITE" id="PS50011"/>
    </source>
</evidence>
<dbReference type="InterPro" id="IPR030616">
    <property type="entry name" value="Aur-like"/>
</dbReference>
<keyword evidence="6 8" id="KW-0067">ATP-binding</keyword>
<keyword evidence="4 8" id="KW-0547">Nucleotide-binding</keyword>
<feature type="binding site" evidence="8">
    <location>
        <position position="323"/>
    </location>
    <ligand>
        <name>ATP</name>
        <dbReference type="ChEBI" id="CHEBI:30616"/>
    </ligand>
</feature>
<protein>
    <recommendedName>
        <fullName evidence="15">Pkinase-domain-containing protein</fullName>
    </recommendedName>
</protein>
<comment type="caution">
    <text evidence="14">The sequence shown here is derived from an EMBL/GenBank/DDBJ whole genome shotgun (WGS) entry which is preliminary data.</text>
</comment>
<dbReference type="OrthoDB" id="10252171at2759"/>
<comment type="similarity">
    <text evidence="1">Belongs to the protein kinase superfamily. CAMK Ser/Thr protein kinase family. CHEK2 subfamily.</text>
</comment>
<evidence type="ECO:0000256" key="6">
    <source>
        <dbReference type="ARBA" id="ARBA00022840"/>
    </source>
</evidence>
<organism evidence="14">
    <name type="scientific">Psilocybe cubensis</name>
    <name type="common">Psychedelic mushroom</name>
    <name type="synonym">Stropharia cubensis</name>
    <dbReference type="NCBI Taxonomy" id="181762"/>
    <lineage>
        <taxon>Eukaryota</taxon>
        <taxon>Fungi</taxon>
        <taxon>Dikarya</taxon>
        <taxon>Basidiomycota</taxon>
        <taxon>Agaricomycotina</taxon>
        <taxon>Agaricomycetes</taxon>
        <taxon>Agaricomycetidae</taxon>
        <taxon>Agaricales</taxon>
        <taxon>Agaricineae</taxon>
        <taxon>Strophariaceae</taxon>
        <taxon>Psilocybe</taxon>
    </lineage>
</organism>
<dbReference type="SMART" id="SM00240">
    <property type="entry name" value="FHA"/>
    <property type="match status" value="1"/>
</dbReference>
<evidence type="ECO:0000256" key="9">
    <source>
        <dbReference type="PIRSR" id="PIRSR630616-3"/>
    </source>
</evidence>
<accession>A0A8H7Y5G6</accession>
<evidence type="ECO:0000256" key="2">
    <source>
        <dbReference type="ARBA" id="ARBA00022527"/>
    </source>
</evidence>
<dbReference type="Gene3D" id="2.60.200.20">
    <property type="match status" value="1"/>
</dbReference>
<dbReference type="InterPro" id="IPR008984">
    <property type="entry name" value="SMAD_FHA_dom_sf"/>
</dbReference>
<evidence type="ECO:0000313" key="14">
    <source>
        <dbReference type="EMBL" id="KAG5172782.1"/>
    </source>
</evidence>
<dbReference type="PROSITE" id="PS50011">
    <property type="entry name" value="PROTEIN_KINASE_DOM"/>
    <property type="match status" value="1"/>
</dbReference>
<dbReference type="Pfam" id="PF00069">
    <property type="entry name" value="Pkinase"/>
    <property type="match status" value="1"/>
</dbReference>
<feature type="region of interest" description="Disordered" evidence="11">
    <location>
        <begin position="1"/>
        <end position="40"/>
    </location>
</feature>
<feature type="compositionally biased region" description="Low complexity" evidence="11">
    <location>
        <begin position="24"/>
        <end position="37"/>
    </location>
</feature>
<evidence type="ECO:0000256" key="5">
    <source>
        <dbReference type="ARBA" id="ARBA00022777"/>
    </source>
</evidence>
<dbReference type="PROSITE" id="PS00107">
    <property type="entry name" value="PROTEIN_KINASE_ATP"/>
    <property type="match status" value="1"/>
</dbReference>
<dbReference type="InterPro" id="IPR008271">
    <property type="entry name" value="Ser/Thr_kinase_AS"/>
</dbReference>
<evidence type="ECO:0008006" key="15">
    <source>
        <dbReference type="Google" id="ProtNLM"/>
    </source>
</evidence>
<feature type="active site" description="Proton acceptor" evidence="7">
    <location>
        <position position="303"/>
    </location>
</feature>
<dbReference type="FunFam" id="1.10.510.10:FF:000571">
    <property type="entry name" value="Maternal embryonic leucine zipper kinase"/>
    <property type="match status" value="1"/>
</dbReference>
<dbReference type="Gene3D" id="1.10.510.10">
    <property type="entry name" value="Transferase(Phosphotransferase) domain 1"/>
    <property type="match status" value="1"/>
</dbReference>
<dbReference type="Pfam" id="PF00498">
    <property type="entry name" value="FHA"/>
    <property type="match status" value="1"/>
</dbReference>
<dbReference type="GO" id="GO:0004674">
    <property type="term" value="F:protein serine/threonine kinase activity"/>
    <property type="evidence" value="ECO:0007669"/>
    <property type="project" value="UniProtKB-KW"/>
</dbReference>
<dbReference type="InterPro" id="IPR000253">
    <property type="entry name" value="FHA_dom"/>
</dbReference>
<evidence type="ECO:0000256" key="7">
    <source>
        <dbReference type="PIRSR" id="PIRSR630616-1"/>
    </source>
</evidence>
<feature type="cross-link" description="Glycyl lysine isopeptide (Lys-Gly) (interchain with G-Cter in SUMO2)" evidence="9">
    <location>
        <position position="305"/>
    </location>
</feature>
<keyword evidence="3" id="KW-0808">Transferase</keyword>
<dbReference type="GO" id="GO:0005524">
    <property type="term" value="F:ATP binding"/>
    <property type="evidence" value="ECO:0007669"/>
    <property type="project" value="UniProtKB-UniRule"/>
</dbReference>
<evidence type="ECO:0000256" key="8">
    <source>
        <dbReference type="PIRSR" id="PIRSR630616-2"/>
    </source>
</evidence>
<feature type="compositionally biased region" description="Basic residues" evidence="11">
    <location>
        <begin position="571"/>
        <end position="582"/>
    </location>
</feature>
<gene>
    <name evidence="14" type="ORF">JR316_002285</name>
</gene>
<evidence type="ECO:0000256" key="10">
    <source>
        <dbReference type="PROSITE-ProRule" id="PRU10141"/>
    </source>
</evidence>
<feature type="domain" description="Protein kinase" evidence="13">
    <location>
        <begin position="175"/>
        <end position="440"/>
    </location>
</feature>
<evidence type="ECO:0000256" key="11">
    <source>
        <dbReference type="SAM" id="MobiDB-lite"/>
    </source>
</evidence>
<keyword evidence="2" id="KW-0723">Serine/threonine-protein kinase</keyword>
<name>A0A8H7Y5G6_PSICU</name>
<keyword evidence="5" id="KW-0418">Kinase</keyword>
<dbReference type="InterPro" id="IPR011009">
    <property type="entry name" value="Kinase-like_dom_sf"/>
</dbReference>
<dbReference type="FunFam" id="3.30.200.20:FF:000315">
    <property type="entry name" value="Calcium-dependent protein kinase 3"/>
    <property type="match status" value="1"/>
</dbReference>
<dbReference type="AlphaFoldDB" id="A0A8H7Y5G6"/>
<sequence>MDSLDNMEYEHQEDAFTNEESQDYEQQTQTQSTQQASQPPPVAFDSHLWGFLQPCSAALTRIDFWKLNPRYTIGRNTETNQVVLPGYKVSNTHCTITWDGKDVGSTIIVTDLSSNGTFINGEKIGKNNTRILHEGNEIAFGTSIPQPQNDGLEDYRFVYRHLACGMPTEGLYAHYDLGIELGKGSFATVRKAIHRATGQWYAVKMISASKAVRNNTQSSRNSNLAREISIMEKLEHPNICKLVEVFFQDDKSINLVLEHVEGGDLLEHILKNGGLAEVDARDITYQICDAMAYIHAKGVTHRDLKPENVLLTADKPPKVKVADFGLAKVVDSLTMLRTMCGTPSYLAPEVVRSDNIHGYDNLVDSWSVGVIVFSMLTNSSPFIEDETADIRNRILYRRVDWQTLSNCPISIEAHKFIRRLLEEDARRRLSLTGALLDPWLANHLPYYPNPDVSMTSVIQNDADMSPDENERPGPAQATTSRVPLQRRSLVLSQAAEAGEDPIEPSWEMIAYANSRNDVADAAEPSEAPVKGQNKRIRADLTPVPEDAVDDTDMNASNPVSQTNGKDGQPRRSTRRNKVARMS</sequence>
<dbReference type="SMART" id="SM00220">
    <property type="entry name" value="S_TKc"/>
    <property type="match status" value="1"/>
</dbReference>
<reference evidence="14" key="1">
    <citation type="submission" date="2021-02" db="EMBL/GenBank/DDBJ databases">
        <title>Psilocybe cubensis genome.</title>
        <authorList>
            <person name="Mckernan K.J."/>
            <person name="Crawford S."/>
            <person name="Trippe A."/>
            <person name="Kane L.T."/>
            <person name="Mclaughlin S."/>
        </authorList>
    </citation>
    <scope>NUCLEOTIDE SEQUENCE [LARGE SCALE GENOMIC DNA]</scope>
    <source>
        <strain evidence="14">MGC-MH-2018</strain>
    </source>
</reference>
<evidence type="ECO:0000256" key="4">
    <source>
        <dbReference type="ARBA" id="ARBA00022741"/>
    </source>
</evidence>
<feature type="region of interest" description="Disordered" evidence="11">
    <location>
        <begin position="519"/>
        <end position="582"/>
    </location>
</feature>
<dbReference type="PANTHER" id="PTHR24350">
    <property type="entry name" value="SERINE/THREONINE-PROTEIN KINASE IAL-RELATED"/>
    <property type="match status" value="1"/>
</dbReference>
<feature type="domain" description="FHA" evidence="12">
    <location>
        <begin position="71"/>
        <end position="124"/>
    </location>
</feature>
<dbReference type="EMBL" id="JAFIQS010000002">
    <property type="protein sequence ID" value="KAG5172782.1"/>
    <property type="molecule type" value="Genomic_DNA"/>
</dbReference>
<proteinExistence type="inferred from homology"/>
<evidence type="ECO:0000259" key="12">
    <source>
        <dbReference type="PROSITE" id="PS50006"/>
    </source>
</evidence>
<dbReference type="InterPro" id="IPR017441">
    <property type="entry name" value="Protein_kinase_ATP_BS"/>
</dbReference>
<feature type="binding site" evidence="8">
    <location>
        <begin position="307"/>
        <end position="308"/>
    </location>
    <ligand>
        <name>ATP</name>
        <dbReference type="ChEBI" id="CHEBI:30616"/>
    </ligand>
</feature>
<evidence type="ECO:0000256" key="3">
    <source>
        <dbReference type="ARBA" id="ARBA00022679"/>
    </source>
</evidence>
<dbReference type="SUPFAM" id="SSF49879">
    <property type="entry name" value="SMAD/FHA domain"/>
    <property type="match status" value="1"/>
</dbReference>
<dbReference type="CDD" id="cd05117">
    <property type="entry name" value="STKc_CAMK"/>
    <property type="match status" value="1"/>
</dbReference>
<dbReference type="PROSITE" id="PS00108">
    <property type="entry name" value="PROTEIN_KINASE_ST"/>
    <property type="match status" value="1"/>
</dbReference>
<feature type="compositionally biased region" description="Polar residues" evidence="11">
    <location>
        <begin position="553"/>
        <end position="565"/>
    </location>
</feature>
<dbReference type="PROSITE" id="PS50006">
    <property type="entry name" value="FHA_DOMAIN"/>
    <property type="match status" value="1"/>
</dbReference>
<evidence type="ECO:0000256" key="1">
    <source>
        <dbReference type="ARBA" id="ARBA00005575"/>
    </source>
</evidence>
<dbReference type="InterPro" id="IPR000719">
    <property type="entry name" value="Prot_kinase_dom"/>
</dbReference>
<feature type="binding site" evidence="8 10">
    <location>
        <position position="204"/>
    </location>
    <ligand>
        <name>ATP</name>
        <dbReference type="ChEBI" id="CHEBI:30616"/>
    </ligand>
</feature>
<feature type="region of interest" description="Disordered" evidence="11">
    <location>
        <begin position="462"/>
        <end position="486"/>
    </location>
</feature>
<dbReference type="SUPFAM" id="SSF56112">
    <property type="entry name" value="Protein kinase-like (PK-like)"/>
    <property type="match status" value="1"/>
</dbReference>